<dbReference type="PANTHER" id="PTHR34408">
    <property type="entry name" value="FAMILY PROTEIN, PUTATIVE-RELATED"/>
    <property type="match status" value="1"/>
</dbReference>
<accession>A3IWE1</accession>
<protein>
    <recommendedName>
        <fullName evidence="1">SH3b domain-containing protein</fullName>
    </recommendedName>
</protein>
<dbReference type="eggNOG" id="COG4991">
    <property type="taxonomic scope" value="Bacteria"/>
</dbReference>
<name>A3IWE1_9CHRO</name>
<dbReference type="Pfam" id="PF08239">
    <property type="entry name" value="SH3_3"/>
    <property type="match status" value="2"/>
</dbReference>
<feature type="domain" description="SH3b" evidence="1">
    <location>
        <begin position="34"/>
        <end position="108"/>
    </location>
</feature>
<gene>
    <name evidence="2" type="ORF">CY0110_15380</name>
</gene>
<dbReference type="AlphaFoldDB" id="A3IWE1"/>
<reference evidence="2 3" key="1">
    <citation type="submission" date="2007-03" db="EMBL/GenBank/DDBJ databases">
        <authorList>
            <person name="Stal L."/>
            <person name="Ferriera S."/>
            <person name="Johnson J."/>
            <person name="Kravitz S."/>
            <person name="Beeson K."/>
            <person name="Sutton G."/>
            <person name="Rogers Y.-H."/>
            <person name="Friedman R."/>
            <person name="Frazier M."/>
            <person name="Venter J.C."/>
        </authorList>
    </citation>
    <scope>NUCLEOTIDE SEQUENCE [LARGE SCALE GENOMIC DNA]</scope>
    <source>
        <strain evidence="2 3">CCY0110</strain>
    </source>
</reference>
<dbReference type="InterPro" id="IPR052354">
    <property type="entry name" value="Cell_Wall_Dynamics_Protein"/>
</dbReference>
<dbReference type="EMBL" id="AAXW01000051">
    <property type="protein sequence ID" value="EAZ89192.1"/>
    <property type="molecule type" value="Genomic_DNA"/>
</dbReference>
<comment type="caution">
    <text evidence="2">The sequence shown here is derived from an EMBL/GenBank/DDBJ whole genome shotgun (WGS) entry which is preliminary data.</text>
</comment>
<dbReference type="PANTHER" id="PTHR34408:SF1">
    <property type="entry name" value="GLYCOSYL HYDROLASE FAMILY 19 DOMAIN-CONTAINING PROTEIN HI_1415"/>
    <property type="match status" value="1"/>
</dbReference>
<dbReference type="InterPro" id="IPR003646">
    <property type="entry name" value="SH3-like_bac-type"/>
</dbReference>
<dbReference type="PROSITE" id="PS51781">
    <property type="entry name" value="SH3B"/>
    <property type="match status" value="1"/>
</dbReference>
<organism evidence="2 3">
    <name type="scientific">Crocosphaera chwakensis CCY0110</name>
    <dbReference type="NCBI Taxonomy" id="391612"/>
    <lineage>
        <taxon>Bacteria</taxon>
        <taxon>Bacillati</taxon>
        <taxon>Cyanobacteriota</taxon>
        <taxon>Cyanophyceae</taxon>
        <taxon>Oscillatoriophycideae</taxon>
        <taxon>Chroococcales</taxon>
        <taxon>Aphanothecaceae</taxon>
        <taxon>Crocosphaera</taxon>
        <taxon>Crocosphaera chwakensis</taxon>
    </lineage>
</organism>
<sequence length="184" mass="20080">MSNAWSKLLLSSFFGLTLCLTGLFPGLAQIAISQTTLITNDPNSRINLRSGPSISSASLGYGLPGDQVTLLDFHKGTDDGPRVPWIKVKFIKSGAIGWIRGDFIKTDITILTANDPNSRINLRKGPSISTDQVGYGLVGDRVKVLECQTGPDQDRTPWIKVQFLQSQAIGWIRGDFVIVPLTYC</sequence>
<evidence type="ECO:0000313" key="3">
    <source>
        <dbReference type="Proteomes" id="UP000003781"/>
    </source>
</evidence>
<evidence type="ECO:0000259" key="1">
    <source>
        <dbReference type="PROSITE" id="PS51781"/>
    </source>
</evidence>
<dbReference type="Proteomes" id="UP000003781">
    <property type="component" value="Unassembled WGS sequence"/>
</dbReference>
<proteinExistence type="predicted"/>
<evidence type="ECO:0000313" key="2">
    <source>
        <dbReference type="EMBL" id="EAZ89192.1"/>
    </source>
</evidence>
<dbReference type="SMART" id="SM00287">
    <property type="entry name" value="SH3b"/>
    <property type="match status" value="2"/>
</dbReference>
<keyword evidence="3" id="KW-1185">Reference proteome</keyword>
<dbReference type="Gene3D" id="2.30.30.40">
    <property type="entry name" value="SH3 Domains"/>
    <property type="match status" value="2"/>
</dbReference>